<reference evidence="1" key="1">
    <citation type="submission" date="2021-05" db="EMBL/GenBank/DDBJ databases">
        <authorList>
            <person name="Pan Q."/>
            <person name="Jouanno E."/>
            <person name="Zahm M."/>
            <person name="Klopp C."/>
            <person name="Cabau C."/>
            <person name="Louis A."/>
            <person name="Berthelot C."/>
            <person name="Parey E."/>
            <person name="Roest Crollius H."/>
            <person name="Montfort J."/>
            <person name="Robinson-Rechavi M."/>
            <person name="Bouchez O."/>
            <person name="Lampietro C."/>
            <person name="Lopez Roques C."/>
            <person name="Donnadieu C."/>
            <person name="Postlethwait J."/>
            <person name="Bobe J."/>
            <person name="Dillon D."/>
            <person name="Chandos A."/>
            <person name="von Hippel F."/>
            <person name="Guiguen Y."/>
        </authorList>
    </citation>
    <scope>NUCLEOTIDE SEQUENCE</scope>
    <source>
        <strain evidence="1">YG-Jan2019</strain>
    </source>
</reference>
<name>A0ACC2HAE9_DALPE</name>
<sequence length="3072" mass="343293">MQKDGSFAWIKCNTTPSLICEYTLTQMPQGEKFKFRVMACNTGGPGEPAEVPGIVTVTEMLEKPDHELEAKYKDVFVVRYGGVIKLSVPIKGKPVPTCKWTKENAAVPEKAMIASSDDCTELVIKGAERTDSGTYDLQLENMCGKKSVHIKVKVISRPAAPEGPLRFEDIQAQSVKLAWKAPLDDGGSEILGYIVERQQVPKTAWYTVDTRVSDTCLVVKGLEEGQQYNFKVTAENTFGISGSLKSTEPLLPKTPLCPPETSSIPPEVMDVTKSSASLSWSRPKDDGGSAITGYFVEYKEASSETWVRHEKKVVSTQFTVPGLTADAEYQFRVIAQNDIGNSEPGPASEPVTCKDPFDKPSQPGEIDTVTVTKDSVTIKWTAPECDGGKAILGYWVECRKSAEATWKKCNKTSTKEKQFSMTGLAEATEYEFRVMAENETGISRPRRTATCIKTKLGAGTQPSLRKEMDEVTAKLYQPAVMKCQIIGRPVPDIKWYKSGKEIIESRKYEMSSDGRNHSLTIMTDQQEDEGEYRCKAINDVGEAETSGVLVLETAPQFNPDFPLKDTYYAESGTTLRMHVAYIGRPEPKIMWLYGATTLEASENISIENTEYYTHLVIKSVKRSLHGGKYRVRLHNHFGRTETVITVHIKDKPAVPEGPIILDALLKNSVIISWKPPKDDGGSMITNYIVEKREDKEGDDWTLVSSSITGTNCRIPNLVVNAGYFFRVYAQNRYGNSEPLDISAPILIKSSMDKPSPPLQPVASGLTNNSCVVSWKPPLSDGGSKIKCYCLEMKQKKGEWTPVTSDEIKTTVFSVKHLTEGSEYIFRVNCENLGGASDWSVESGPVVPKTPVDVRAPAFKEELRNMSVKYKSNATFVCKISGQPKPVIKWFKRGKEIQSDGMKLKIQEFKGGYHQLVVFAADEEDSTVYQIRATNQGGSICATVSLDVEIPATINLPKNLKDKEAIPALRGEIVNIKIPFTGKPDPVITWQKGQDLIDNNGYYQVIVTRSFTSLVFPNGVDRKDAGFYIVCAKNRFGIDQQTVELDVADVPDPPRGIKASDVSRDSVSLTWQVPANDGGSRVSSYVVEKCPTTADRWERVAQTRDTRYTIINLFGGTSYQFRVIAESKFGQSQPSDPSGPVTTKEDKSRVLGYDSEVSDRDVPSRKAPHSDAENVHTKYMIAEELGRGQFGIVHRCVEITSKRTYMAKFVKVRGADQAIIKKEIATLNLARHNNFLCLHESFDSSEELVMIYDFVSGQDIFERLGTADFELNEREIANYIRQVCEALAFLHNESFGHFDIRPENIVFTTRKGSKIKIIELGQARHLTPGDQMKVQFTTAEYAAPEIHQNDMVSTVTDMWSVGVLVYVLLSGLNPFTAETHQQTIDNISNAEYSYDDETFKVPTVEALDFINRLLTKERKHRMSAAQALEHPWLKMPAEELSATAISTTRHKRYYQAMTKKEWATVVSGARVASGGAIRAQRGVTVAKVKIAPFEHGPVGGQIINTVVDVGADVKFACNIDNYDSATEVTWYYGVRQLEASDKYEIEYEDGLAVICIKGVTKTDDGTYRCKIVNEYGEDSAYGELFVNGVRSYREHFTARVVKKVKRRVDTARLLQKPPEFTLPLFNHAAYIGEHVRFSVTITVHPEPRVIWYKSGQKISPGDDDKKYTFITDKGLYQLVIHSVDANDDAEYSVVARNKFGDDSCKAHLTVTPRPAPADTTLRPMFKRLLANVECREGQNARFEIRVSGLPTLKWEKDGMPLAFGPQIEVVHEGLDYFVLHVKDTLPEDSGCYRVTATNSAGSASCQAILKVDRVTHVKKVYESEKDKKKQAEKEEIEKKVRLSQIMAGTDVMPLPSVAQQALREAALLCKPVVTKKDKTEVEDKKRAEERAKRAEEKRLRMPYDVPQPRVRGPTALLEDMEIKHYIPCSDMKWYKKLRDQYEFPEPIEKVSQKRLKRIRLSRWDQFYEVPLPRIKESYKPKWRLPQVSQDDLETVRPSRQRTPSPELEAYPRIRRRSLGDLLDEELLMPINEYLAMKKTEEARLQLEEELELGYSASPPSLSPVRFQLGVLRHTSPKHTVYEDKEEGEKVRAYDKYRIPSKFEAGPSYVDLRQRHDKATFRPPRESQRVFEEKEDQEMLRNVKTTQIITVYKGELKRMEFEEKTKTHKKEKTTTSHVSTFVATKTEGRRSPTPERTRPRSPSPVVTARSSSRSKVETVQVAKVDHLARYESRKAVLRSERRSVERKEVVSMQPFSLDHTPRVTVRMRSHRVPFGQHAKFTLNVQSKPTAEVKWYHNGQLITESRKYSMSNLSGVLYLQIRDCTTEDSGTYRVVCTNTIGECSDYATLYVAGMGEYSSYMSPREDEEPPALPEATKKGAYQISSSSTTVKSVETHETHVESSTFVKKKTTLPATILTKPQSLTVNEGESARFACDFDGEPVPTVTWMYEGQIITSSVRHYVSTEQYKSMFEISSVEMSDEGTYSILVENSEGSQEAKFSLTIRRLKAKEETFSRVSYSDEEPTMHSPSPVMSPSRVKSPVSIRSPQRVKSPTSPPPTSSSEKVALKSKPSISSGLQDVTTSADSIVKLTVKMNGHPKPEISWMKDGKLLIQGGKYDINEEQDLAQLQIYNSETSDSGVYKCTVTNSAGSSSTSCTVCIQASNKTKALATKTEISEQVMKKEVIYGEVEPYTEVKASHTQMSMSEGQSVTLRANIPGASDIRWILNGMELANSADYRYGVSGDDHIMTIKKVSQYEQGVITCEAKTEQGLVKCQFNTTITAARSGAPSFVVQPRSQNVNQGLNVKFTCEIAGEPAPEIEWLKDNIIVSMSSNMKLSRSKNVYTLEIFQATVADSGKYTIKAQNQYGQCSATSSLNVITLVEEPVRMIIMEQSPTAASLTLDSFSASSVNIAEASMVHESSFQSKFKSMSAASMSTMTSKSVVSTSSSSLMESSSEIMSSHAISKSMRGSSRSSLTHGGGKAPKIESFPEDMSIEQGKLLSLPCAFSGDPTPAVEWICKGKKCDKESDRFHIETTEDLTTLVIPCVKKDDAGVYTLKLSNELGSAMATVNIHIRSM</sequence>
<accession>A0ACC2HAE9</accession>
<evidence type="ECO:0000313" key="2">
    <source>
        <dbReference type="Proteomes" id="UP001157502"/>
    </source>
</evidence>
<comment type="caution">
    <text evidence="1">The sequence shown here is derived from an EMBL/GenBank/DDBJ whole genome shotgun (WGS) entry which is preliminary data.</text>
</comment>
<organism evidence="1 2">
    <name type="scientific">Dallia pectoralis</name>
    <name type="common">Alaska blackfish</name>
    <dbReference type="NCBI Taxonomy" id="75939"/>
    <lineage>
        <taxon>Eukaryota</taxon>
        <taxon>Metazoa</taxon>
        <taxon>Chordata</taxon>
        <taxon>Craniata</taxon>
        <taxon>Vertebrata</taxon>
        <taxon>Euteleostomi</taxon>
        <taxon>Actinopterygii</taxon>
        <taxon>Neopterygii</taxon>
        <taxon>Teleostei</taxon>
        <taxon>Protacanthopterygii</taxon>
        <taxon>Esociformes</taxon>
        <taxon>Umbridae</taxon>
        <taxon>Dallia</taxon>
    </lineage>
</organism>
<gene>
    <name evidence="1" type="ORF">DPEC_G00048040</name>
</gene>
<dbReference type="EMBL" id="CM055731">
    <property type="protein sequence ID" value="KAJ8012934.1"/>
    <property type="molecule type" value="Genomic_DNA"/>
</dbReference>
<dbReference type="Proteomes" id="UP001157502">
    <property type="component" value="Chromosome 4"/>
</dbReference>
<evidence type="ECO:0000313" key="1">
    <source>
        <dbReference type="EMBL" id="KAJ8012934.1"/>
    </source>
</evidence>
<keyword evidence="2" id="KW-1185">Reference proteome</keyword>
<protein>
    <submittedName>
        <fullName evidence="1">Uncharacterized protein</fullName>
    </submittedName>
</protein>
<proteinExistence type="predicted"/>